<proteinExistence type="predicted"/>
<protein>
    <submittedName>
        <fullName evidence="1">Uncharacterized protein</fullName>
    </submittedName>
</protein>
<comment type="caution">
    <text evidence="1">The sequence shown here is derived from an EMBL/GenBank/DDBJ whole genome shotgun (WGS) entry which is preliminary data.</text>
</comment>
<dbReference type="STRING" id="1330534.L323_01590"/>
<sequence>MKIVVNSALMGEQIISALTSYKEDNVKYEFISKIGMKIEFEVTEMEKTAAIDLTKKIIRSQDFGSALYFQVTTL</sequence>
<name>U4R737_9FIRM</name>
<dbReference type="PATRIC" id="fig|1330534.3.peg.318"/>
<evidence type="ECO:0000313" key="2">
    <source>
        <dbReference type="Proteomes" id="UP000016860"/>
    </source>
</evidence>
<organism evidence="1 2">
    <name type="scientific">Ruminiclostridium papyrosolvens C7</name>
    <dbReference type="NCBI Taxonomy" id="1330534"/>
    <lineage>
        <taxon>Bacteria</taxon>
        <taxon>Bacillati</taxon>
        <taxon>Bacillota</taxon>
        <taxon>Clostridia</taxon>
        <taxon>Eubacteriales</taxon>
        <taxon>Oscillospiraceae</taxon>
        <taxon>Ruminiclostridium</taxon>
    </lineage>
</organism>
<gene>
    <name evidence="1" type="ORF">L323_01590</name>
</gene>
<accession>U4R737</accession>
<dbReference type="RefSeq" id="WP_020813966.1">
    <property type="nucleotide sequence ID" value="NZ_ATAY01000009.1"/>
</dbReference>
<dbReference type="OrthoDB" id="1643929at2"/>
<reference evidence="1 2" key="1">
    <citation type="journal article" date="2013" name="Genome Announc.">
        <title>Draft Genome Sequence of the Cellulolytic Bacterium Clostridium papyrosolvens C7 (ATCC 700395).</title>
        <authorList>
            <person name="Zepeda V."/>
            <person name="Dassa B."/>
            <person name="Borovok I."/>
            <person name="Lamed R."/>
            <person name="Bayer E.A."/>
            <person name="Cate J.H."/>
        </authorList>
    </citation>
    <scope>NUCLEOTIDE SEQUENCE [LARGE SCALE GENOMIC DNA]</scope>
    <source>
        <strain evidence="1 2">C7</strain>
    </source>
</reference>
<dbReference type="AlphaFoldDB" id="U4R737"/>
<dbReference type="EMBL" id="ATAY01000009">
    <property type="protein sequence ID" value="EPR14060.1"/>
    <property type="molecule type" value="Genomic_DNA"/>
</dbReference>
<evidence type="ECO:0000313" key="1">
    <source>
        <dbReference type="EMBL" id="EPR14060.1"/>
    </source>
</evidence>
<dbReference type="Proteomes" id="UP000016860">
    <property type="component" value="Unassembled WGS sequence"/>
</dbReference>